<dbReference type="PANTHER" id="PTHR30204:SF93">
    <property type="entry name" value="HTH MERR-TYPE DOMAIN-CONTAINING PROTEIN"/>
    <property type="match status" value="1"/>
</dbReference>
<organism evidence="3 4">
    <name type="scientific">Cryobacterium lactosi</name>
    <dbReference type="NCBI Taxonomy" id="1259202"/>
    <lineage>
        <taxon>Bacteria</taxon>
        <taxon>Bacillati</taxon>
        <taxon>Actinomycetota</taxon>
        <taxon>Actinomycetes</taxon>
        <taxon>Micrococcales</taxon>
        <taxon>Microbacteriaceae</taxon>
        <taxon>Cryobacterium</taxon>
    </lineage>
</organism>
<dbReference type="Gene3D" id="1.10.1660.10">
    <property type="match status" value="1"/>
</dbReference>
<protein>
    <submittedName>
        <fullName evidence="3">MerR family transcriptional regulator</fullName>
    </submittedName>
</protein>
<comment type="caution">
    <text evidence="3">The sequence shown here is derived from an EMBL/GenBank/DDBJ whole genome shotgun (WGS) entry which is preliminary data.</text>
</comment>
<sequence>MHPLPRRKGPWSLKSRDLASLAQVSVRALRHYHQVGVLPEPERSPNGYREYSVHDLVRLLRIKRLAALGIPLERMPAMFEADPADQASMLSQLETDVDAQIVRLQAQKALITLIRENEGAADFPPQLARAMAMYAGLGVSPAMARMDRDQVLLLAHLVGERGMDRLVEVYDRVSETHLQDDTARLATRFDLLPADAAAPVIEGLVTDFIGFFAPLITELSAAPGIAFLDEAAATSLLDAYQADTLNPAQRDVLARLTEKLG</sequence>
<dbReference type="SMART" id="SM00422">
    <property type="entry name" value="HTH_MERR"/>
    <property type="match status" value="1"/>
</dbReference>
<dbReference type="PROSITE" id="PS50937">
    <property type="entry name" value="HTH_MERR_2"/>
    <property type="match status" value="1"/>
</dbReference>
<dbReference type="CDD" id="cd00592">
    <property type="entry name" value="HTH_MerR-like"/>
    <property type="match status" value="1"/>
</dbReference>
<gene>
    <name evidence="3" type="ORF">E3T61_04280</name>
</gene>
<keyword evidence="1" id="KW-0238">DNA-binding</keyword>
<dbReference type="GO" id="GO:0003677">
    <property type="term" value="F:DNA binding"/>
    <property type="evidence" value="ECO:0007669"/>
    <property type="project" value="UniProtKB-KW"/>
</dbReference>
<reference evidence="3 4" key="1">
    <citation type="submission" date="2019-03" db="EMBL/GenBank/DDBJ databases">
        <title>Genomics of glacier-inhabiting Cryobacterium strains.</title>
        <authorList>
            <person name="Liu Q."/>
            <person name="Xin Y.-H."/>
        </authorList>
    </citation>
    <scope>NUCLEOTIDE SEQUENCE [LARGE SCALE GENOMIC DNA]</scope>
    <source>
        <strain evidence="3 4">Sr59</strain>
    </source>
</reference>
<evidence type="ECO:0000313" key="3">
    <source>
        <dbReference type="EMBL" id="TFD93322.1"/>
    </source>
</evidence>
<dbReference type="EMBL" id="SOHM01000008">
    <property type="protein sequence ID" value="TFD93322.1"/>
    <property type="molecule type" value="Genomic_DNA"/>
</dbReference>
<accession>A0A4R9BWZ1</accession>
<evidence type="ECO:0000256" key="1">
    <source>
        <dbReference type="ARBA" id="ARBA00023125"/>
    </source>
</evidence>
<dbReference type="AlphaFoldDB" id="A0A4R9BWZ1"/>
<name>A0A4R9BWZ1_9MICO</name>
<dbReference type="OrthoDB" id="4569196at2"/>
<evidence type="ECO:0000313" key="4">
    <source>
        <dbReference type="Proteomes" id="UP000298468"/>
    </source>
</evidence>
<dbReference type="Proteomes" id="UP000298468">
    <property type="component" value="Unassembled WGS sequence"/>
</dbReference>
<dbReference type="InterPro" id="IPR047057">
    <property type="entry name" value="MerR_fam"/>
</dbReference>
<proteinExistence type="predicted"/>
<keyword evidence="4" id="KW-1185">Reference proteome</keyword>
<dbReference type="Pfam" id="PF13411">
    <property type="entry name" value="MerR_1"/>
    <property type="match status" value="1"/>
</dbReference>
<evidence type="ECO:0000259" key="2">
    <source>
        <dbReference type="PROSITE" id="PS50937"/>
    </source>
</evidence>
<dbReference type="InterPro" id="IPR009061">
    <property type="entry name" value="DNA-bd_dom_put_sf"/>
</dbReference>
<dbReference type="PANTHER" id="PTHR30204">
    <property type="entry name" value="REDOX-CYCLING DRUG-SENSING TRANSCRIPTIONAL ACTIVATOR SOXR"/>
    <property type="match status" value="1"/>
</dbReference>
<dbReference type="GO" id="GO:0003700">
    <property type="term" value="F:DNA-binding transcription factor activity"/>
    <property type="evidence" value="ECO:0007669"/>
    <property type="project" value="InterPro"/>
</dbReference>
<feature type="domain" description="HTH merR-type" evidence="2">
    <location>
        <begin position="18"/>
        <end position="81"/>
    </location>
</feature>
<dbReference type="InterPro" id="IPR000551">
    <property type="entry name" value="MerR-type_HTH_dom"/>
</dbReference>
<dbReference type="SUPFAM" id="SSF46955">
    <property type="entry name" value="Putative DNA-binding domain"/>
    <property type="match status" value="1"/>
</dbReference>